<keyword evidence="3 9" id="KW-0812">Transmembrane</keyword>
<dbReference type="GO" id="GO:0060326">
    <property type="term" value="P:cell chemotaxis"/>
    <property type="evidence" value="ECO:0007669"/>
    <property type="project" value="TreeGrafter"/>
</dbReference>
<keyword evidence="13" id="KW-1185">Reference proteome</keyword>
<comment type="similarity">
    <text evidence="9">Belongs to the G-protein coupled receptor 1 family.</text>
</comment>
<keyword evidence="5 9" id="KW-0297">G-protein coupled receptor</keyword>
<keyword evidence="2" id="KW-1003">Cell membrane</keyword>
<feature type="transmembrane region" description="Helical" evidence="10">
    <location>
        <begin position="131"/>
        <end position="149"/>
    </location>
</feature>
<evidence type="ECO:0000256" key="2">
    <source>
        <dbReference type="ARBA" id="ARBA00022475"/>
    </source>
</evidence>
<dbReference type="PANTHER" id="PTHR10489">
    <property type="entry name" value="CELL ADHESION MOLECULE"/>
    <property type="match status" value="1"/>
</dbReference>
<protein>
    <submittedName>
        <fullName evidence="12">Chemokine (C-C motif) receptor 9b</fullName>
    </submittedName>
</protein>
<keyword evidence="6 10" id="KW-0472">Membrane</keyword>
<dbReference type="SUPFAM" id="SSF81321">
    <property type="entry name" value="Family A G protein-coupled receptor-like"/>
    <property type="match status" value="1"/>
</dbReference>
<evidence type="ECO:0000256" key="5">
    <source>
        <dbReference type="ARBA" id="ARBA00023040"/>
    </source>
</evidence>
<feature type="domain" description="G-protein coupled receptors family 1 profile" evidence="11">
    <location>
        <begin position="61"/>
        <end position="92"/>
    </location>
</feature>
<evidence type="ECO:0000256" key="7">
    <source>
        <dbReference type="ARBA" id="ARBA00023170"/>
    </source>
</evidence>
<dbReference type="Pfam" id="PF00001">
    <property type="entry name" value="7tm_1"/>
    <property type="match status" value="1"/>
</dbReference>
<evidence type="ECO:0000313" key="12">
    <source>
        <dbReference type="Ensembl" id="ENSCCRP00015021283.1"/>
    </source>
</evidence>
<feature type="transmembrane region" description="Helical" evidence="10">
    <location>
        <begin position="50"/>
        <end position="71"/>
    </location>
</feature>
<dbReference type="AlphaFoldDB" id="A0A8C1TDL6"/>
<feature type="transmembrane region" description="Helical" evidence="10">
    <location>
        <begin position="181"/>
        <end position="206"/>
    </location>
</feature>
<evidence type="ECO:0000256" key="4">
    <source>
        <dbReference type="ARBA" id="ARBA00022989"/>
    </source>
</evidence>
<dbReference type="InterPro" id="IPR000355">
    <property type="entry name" value="Chemokine_rcpt"/>
</dbReference>
<dbReference type="GO" id="GO:0007204">
    <property type="term" value="P:positive regulation of cytosolic calcium ion concentration"/>
    <property type="evidence" value="ECO:0007669"/>
    <property type="project" value="TreeGrafter"/>
</dbReference>
<comment type="subcellular location">
    <subcellularLocation>
        <location evidence="1">Cell membrane</location>
        <topology evidence="1">Multi-pass membrane protein</topology>
    </subcellularLocation>
</comment>
<dbReference type="GO" id="GO:0019722">
    <property type="term" value="P:calcium-mediated signaling"/>
    <property type="evidence" value="ECO:0007669"/>
    <property type="project" value="TreeGrafter"/>
</dbReference>
<dbReference type="Proteomes" id="UP000694700">
    <property type="component" value="Unplaced"/>
</dbReference>
<reference evidence="12" key="1">
    <citation type="submission" date="2025-05" db="UniProtKB">
        <authorList>
            <consortium name="Ensembl"/>
        </authorList>
    </citation>
    <scope>IDENTIFICATION</scope>
</reference>
<evidence type="ECO:0000256" key="6">
    <source>
        <dbReference type="ARBA" id="ARBA00023136"/>
    </source>
</evidence>
<sequence length="325" mass="36884">TQKLFTQPHIISNSYYLLSSYVPRNYKSYLDGLCNKELVRQFSKTFEPPFYWIIFVVGALGNLLIVCSFTAVRNRLKTMTDVYLLNLAVADLIFSINYYASMLLLTCISVDRYIAIVHVIEAYNYKNKQMLYRKITCVFVWLASCFLALPEFLFTKVKNIDSQSTSCVMVYSVTDNNRTKILVLALQISVGFLLPLLVIVLCYSVIIRKLLQGHLCSYGCFCSQLPFSGYLSIEAGQANNATITNCEVMQSLDMAGQIVKCLAYTHCCLNPILYIFIGIRFQKDLFSLLQHMSCCLGLVNKSKLQQVPKRPSVMSDTDTTPVFSL</sequence>
<dbReference type="PROSITE" id="PS50262">
    <property type="entry name" value="G_PROTEIN_RECEP_F1_2"/>
    <property type="match status" value="2"/>
</dbReference>
<dbReference type="Ensembl" id="ENSCCRT00015022059.1">
    <property type="protein sequence ID" value="ENSCCRP00015021283.1"/>
    <property type="gene ID" value="ENSCCRG00015009199.1"/>
</dbReference>
<dbReference type="PRINTS" id="PR00657">
    <property type="entry name" value="CCCHEMOKINER"/>
</dbReference>
<organism evidence="12 14">
    <name type="scientific">Cyprinus carpio</name>
    <name type="common">Common carp</name>
    <dbReference type="NCBI Taxonomy" id="7962"/>
    <lineage>
        <taxon>Eukaryota</taxon>
        <taxon>Metazoa</taxon>
        <taxon>Chordata</taxon>
        <taxon>Craniata</taxon>
        <taxon>Vertebrata</taxon>
        <taxon>Euteleostomi</taxon>
        <taxon>Actinopterygii</taxon>
        <taxon>Neopterygii</taxon>
        <taxon>Teleostei</taxon>
        <taxon>Ostariophysi</taxon>
        <taxon>Cypriniformes</taxon>
        <taxon>Cyprinidae</taxon>
        <taxon>Cyprininae</taxon>
        <taxon>Cyprinus</taxon>
    </lineage>
</organism>
<evidence type="ECO:0000256" key="3">
    <source>
        <dbReference type="ARBA" id="ARBA00022692"/>
    </source>
</evidence>
<dbReference type="InterPro" id="IPR050119">
    <property type="entry name" value="CCR1-9-like"/>
</dbReference>
<dbReference type="GO" id="GO:0016493">
    <property type="term" value="F:C-C chemokine receptor activity"/>
    <property type="evidence" value="ECO:0007669"/>
    <property type="project" value="TreeGrafter"/>
</dbReference>
<evidence type="ECO:0000256" key="9">
    <source>
        <dbReference type="RuleBase" id="RU000688"/>
    </source>
</evidence>
<proteinExistence type="inferred from homology"/>
<name>A0A8C1TDL6_CYPCA</name>
<dbReference type="InterPro" id="IPR000276">
    <property type="entry name" value="GPCR_Rhodpsn"/>
</dbReference>
<evidence type="ECO:0000313" key="14">
    <source>
        <dbReference type="Proteomes" id="UP000694700"/>
    </source>
</evidence>
<evidence type="ECO:0000256" key="10">
    <source>
        <dbReference type="SAM" id="Phobius"/>
    </source>
</evidence>
<evidence type="ECO:0000313" key="13">
    <source>
        <dbReference type="Proteomes" id="UP000694427"/>
    </source>
</evidence>
<dbReference type="Gene3D" id="1.20.1070.10">
    <property type="entry name" value="Rhodopsin 7-helix transmembrane proteins"/>
    <property type="match status" value="2"/>
</dbReference>
<dbReference type="InterPro" id="IPR017452">
    <property type="entry name" value="GPCR_Rhodpsn_7TM"/>
</dbReference>
<dbReference type="Ensembl" id="ENSCCRT00010060376.1">
    <property type="protein sequence ID" value="ENSCCRP00010055104.1"/>
    <property type="gene ID" value="ENSCCRG00010023359.1"/>
</dbReference>
<keyword evidence="7 9" id="KW-0675">Receptor</keyword>
<feature type="transmembrane region" description="Helical" evidence="10">
    <location>
        <begin position="83"/>
        <end position="110"/>
    </location>
</feature>
<dbReference type="Proteomes" id="UP000694427">
    <property type="component" value="Unplaced"/>
</dbReference>
<dbReference type="PANTHER" id="PTHR10489:SF664">
    <property type="entry name" value="C-C CHEMOKINE RECEPTOR TYPE 9"/>
    <property type="match status" value="1"/>
</dbReference>
<feature type="domain" description="G-protein coupled receptors family 1 profile" evidence="11">
    <location>
        <begin position="93"/>
        <end position="274"/>
    </location>
</feature>
<evidence type="ECO:0000256" key="8">
    <source>
        <dbReference type="ARBA" id="ARBA00023224"/>
    </source>
</evidence>
<keyword evidence="4 10" id="KW-1133">Transmembrane helix</keyword>
<dbReference type="GO" id="GO:0006955">
    <property type="term" value="P:immune response"/>
    <property type="evidence" value="ECO:0007669"/>
    <property type="project" value="TreeGrafter"/>
</dbReference>
<evidence type="ECO:0000256" key="1">
    <source>
        <dbReference type="ARBA" id="ARBA00004651"/>
    </source>
</evidence>
<dbReference type="PRINTS" id="PR00237">
    <property type="entry name" value="GPCRRHODOPSN"/>
</dbReference>
<accession>A0A8C1TDL6</accession>
<keyword evidence="8 9" id="KW-0807">Transducer</keyword>
<dbReference type="GO" id="GO:0019957">
    <property type="term" value="F:C-C chemokine binding"/>
    <property type="evidence" value="ECO:0007669"/>
    <property type="project" value="TreeGrafter"/>
</dbReference>
<evidence type="ECO:0000259" key="11">
    <source>
        <dbReference type="PROSITE" id="PS50262"/>
    </source>
</evidence>
<dbReference type="PROSITE" id="PS00237">
    <property type="entry name" value="G_PROTEIN_RECEP_F1_1"/>
    <property type="match status" value="1"/>
</dbReference>
<dbReference type="GO" id="GO:0009897">
    <property type="term" value="C:external side of plasma membrane"/>
    <property type="evidence" value="ECO:0007669"/>
    <property type="project" value="TreeGrafter"/>
</dbReference>